<dbReference type="Gramene" id="AET6Gv20883700.1">
    <property type="protein sequence ID" value="AET6Gv20883700.1"/>
    <property type="gene ID" value="AET6Gv20883700"/>
</dbReference>
<dbReference type="STRING" id="200361.A0A453PWM4"/>
<reference evidence="1" key="3">
    <citation type="journal article" date="2017" name="Nature">
        <title>Genome sequence of the progenitor of the wheat D genome Aegilops tauschii.</title>
        <authorList>
            <person name="Luo M.C."/>
            <person name="Gu Y.Q."/>
            <person name="Puiu D."/>
            <person name="Wang H."/>
            <person name="Twardziok S.O."/>
            <person name="Deal K.R."/>
            <person name="Huo N."/>
            <person name="Zhu T."/>
            <person name="Wang L."/>
            <person name="Wang Y."/>
            <person name="McGuire P.E."/>
            <person name="Liu S."/>
            <person name="Long H."/>
            <person name="Ramasamy R.K."/>
            <person name="Rodriguez J.C."/>
            <person name="Van S.L."/>
            <person name="Yuan L."/>
            <person name="Wang Z."/>
            <person name="Xia Z."/>
            <person name="Xiao L."/>
            <person name="Anderson O.D."/>
            <person name="Ouyang S."/>
            <person name="Liang Y."/>
            <person name="Zimin A.V."/>
            <person name="Pertea G."/>
            <person name="Qi P."/>
            <person name="Bennetzen J.L."/>
            <person name="Dai X."/>
            <person name="Dawson M.W."/>
            <person name="Muller H.G."/>
            <person name="Kugler K."/>
            <person name="Rivarola-Duarte L."/>
            <person name="Spannagl M."/>
            <person name="Mayer K.F.X."/>
            <person name="Lu F.H."/>
            <person name="Bevan M.W."/>
            <person name="Leroy P."/>
            <person name="Li P."/>
            <person name="You F.M."/>
            <person name="Sun Q."/>
            <person name="Liu Z."/>
            <person name="Lyons E."/>
            <person name="Wicker T."/>
            <person name="Salzberg S.L."/>
            <person name="Devos K.M."/>
            <person name="Dvorak J."/>
        </authorList>
    </citation>
    <scope>NUCLEOTIDE SEQUENCE [LARGE SCALE GENOMIC DNA]</scope>
    <source>
        <strain evidence="1">cv. AL8/78</strain>
    </source>
</reference>
<reference evidence="2" key="2">
    <citation type="journal article" date="2017" name="Nat. Plants">
        <title>The Aegilops tauschii genome reveals multiple impacts of transposons.</title>
        <authorList>
            <person name="Zhao G."/>
            <person name="Zou C."/>
            <person name="Li K."/>
            <person name="Wang K."/>
            <person name="Li T."/>
            <person name="Gao L."/>
            <person name="Zhang X."/>
            <person name="Wang H."/>
            <person name="Yang Z."/>
            <person name="Liu X."/>
            <person name="Jiang W."/>
            <person name="Mao L."/>
            <person name="Kong X."/>
            <person name="Jiao Y."/>
            <person name="Jia J."/>
        </authorList>
    </citation>
    <scope>NUCLEOTIDE SEQUENCE [LARGE SCALE GENOMIC DNA]</scope>
    <source>
        <strain evidence="2">cv. AL8/78</strain>
    </source>
</reference>
<reference evidence="2" key="1">
    <citation type="journal article" date="2014" name="Science">
        <title>Ancient hybridizations among the ancestral genomes of bread wheat.</title>
        <authorList>
            <consortium name="International Wheat Genome Sequencing Consortium,"/>
            <person name="Marcussen T."/>
            <person name="Sandve S.R."/>
            <person name="Heier L."/>
            <person name="Spannagl M."/>
            <person name="Pfeifer M."/>
            <person name="Jakobsen K.S."/>
            <person name="Wulff B.B."/>
            <person name="Steuernagel B."/>
            <person name="Mayer K.F."/>
            <person name="Olsen O.A."/>
        </authorList>
    </citation>
    <scope>NUCLEOTIDE SEQUENCE [LARGE SCALE GENOMIC DNA]</scope>
    <source>
        <strain evidence="2">cv. AL8/78</strain>
    </source>
</reference>
<dbReference type="Proteomes" id="UP000015105">
    <property type="component" value="Chromosome 6D"/>
</dbReference>
<sequence>MEGFVQSRQMDKAVNAMKKALSLMKSCHWRPPLKMVEAIAAFFKEQGNTDDASRYIKLLQKFNLTSLPLYKSVLRAYIKAGTMLPTNISEMVARDDIIMDEEMDHLIIRASQIDIRGDV</sequence>
<protein>
    <recommendedName>
        <fullName evidence="3">Pentacotripeptide-repeat region of PRORP domain-containing protein</fullName>
    </recommendedName>
</protein>
<name>A0A453PWM4_AEGTS</name>
<evidence type="ECO:0000313" key="2">
    <source>
        <dbReference type="Proteomes" id="UP000015105"/>
    </source>
</evidence>
<evidence type="ECO:0008006" key="3">
    <source>
        <dbReference type="Google" id="ProtNLM"/>
    </source>
</evidence>
<accession>A0A453PWM4</accession>
<keyword evidence="2" id="KW-1185">Reference proteome</keyword>
<organism evidence="1 2">
    <name type="scientific">Aegilops tauschii subsp. strangulata</name>
    <name type="common">Goatgrass</name>
    <dbReference type="NCBI Taxonomy" id="200361"/>
    <lineage>
        <taxon>Eukaryota</taxon>
        <taxon>Viridiplantae</taxon>
        <taxon>Streptophyta</taxon>
        <taxon>Embryophyta</taxon>
        <taxon>Tracheophyta</taxon>
        <taxon>Spermatophyta</taxon>
        <taxon>Magnoliopsida</taxon>
        <taxon>Liliopsida</taxon>
        <taxon>Poales</taxon>
        <taxon>Poaceae</taxon>
        <taxon>BOP clade</taxon>
        <taxon>Pooideae</taxon>
        <taxon>Triticodae</taxon>
        <taxon>Triticeae</taxon>
        <taxon>Triticinae</taxon>
        <taxon>Aegilops</taxon>
    </lineage>
</organism>
<dbReference type="AlphaFoldDB" id="A0A453PWM4"/>
<dbReference type="EnsemblPlants" id="AET6Gv20883700.1">
    <property type="protein sequence ID" value="AET6Gv20883700.1"/>
    <property type="gene ID" value="AET6Gv20883700"/>
</dbReference>
<proteinExistence type="predicted"/>
<reference evidence="1" key="4">
    <citation type="submission" date="2019-03" db="UniProtKB">
        <authorList>
            <consortium name="EnsemblPlants"/>
        </authorList>
    </citation>
    <scope>IDENTIFICATION</scope>
</reference>
<evidence type="ECO:0000313" key="1">
    <source>
        <dbReference type="EnsemblPlants" id="AET6Gv20883700.1"/>
    </source>
</evidence>
<reference evidence="1" key="5">
    <citation type="journal article" date="2021" name="G3 (Bethesda)">
        <title>Aegilops tauschii genome assembly Aet v5.0 features greater sequence contiguity and improved annotation.</title>
        <authorList>
            <person name="Wang L."/>
            <person name="Zhu T."/>
            <person name="Rodriguez J.C."/>
            <person name="Deal K.R."/>
            <person name="Dubcovsky J."/>
            <person name="McGuire P.E."/>
            <person name="Lux T."/>
            <person name="Spannagl M."/>
            <person name="Mayer K.F.X."/>
            <person name="Baldrich P."/>
            <person name="Meyers B.C."/>
            <person name="Huo N."/>
            <person name="Gu Y.Q."/>
            <person name="Zhou H."/>
            <person name="Devos K.M."/>
            <person name="Bennetzen J.L."/>
            <person name="Unver T."/>
            <person name="Budak H."/>
            <person name="Gulick P.J."/>
            <person name="Galiba G."/>
            <person name="Kalapos B."/>
            <person name="Nelson D.R."/>
            <person name="Li P."/>
            <person name="You F.M."/>
            <person name="Luo M.C."/>
            <person name="Dvorak J."/>
        </authorList>
    </citation>
    <scope>NUCLEOTIDE SEQUENCE [LARGE SCALE GENOMIC DNA]</scope>
    <source>
        <strain evidence="1">cv. AL8/78</strain>
    </source>
</reference>